<dbReference type="Pfam" id="PF05958">
    <property type="entry name" value="tRNA_U5-meth_tr"/>
    <property type="match status" value="1"/>
</dbReference>
<dbReference type="Pfam" id="PF01938">
    <property type="entry name" value="TRAM"/>
    <property type="match status" value="1"/>
</dbReference>
<evidence type="ECO:0000256" key="1">
    <source>
        <dbReference type="ARBA" id="ARBA00022603"/>
    </source>
</evidence>
<dbReference type="InterPro" id="IPR010280">
    <property type="entry name" value="U5_MeTrfase_fam"/>
</dbReference>
<proteinExistence type="inferred from homology"/>
<keyword evidence="3 4" id="KW-0949">S-adenosyl-L-methionine</keyword>
<keyword evidence="1 4" id="KW-0489">Methyltransferase</keyword>
<feature type="binding site" evidence="4">
    <location>
        <position position="382"/>
    </location>
    <ligand>
        <name>S-adenosyl-L-methionine</name>
        <dbReference type="ChEBI" id="CHEBI:59789"/>
    </ligand>
</feature>
<dbReference type="GO" id="GO:0032259">
    <property type="term" value="P:methylation"/>
    <property type="evidence" value="ECO:0007669"/>
    <property type="project" value="UniProtKB-KW"/>
</dbReference>
<dbReference type="EMBL" id="CP104064">
    <property type="protein sequence ID" value="WAH36448.1"/>
    <property type="molecule type" value="Genomic_DNA"/>
</dbReference>
<dbReference type="Gene3D" id="2.40.50.140">
    <property type="entry name" value="Nucleic acid-binding proteins"/>
    <property type="match status" value="1"/>
</dbReference>
<evidence type="ECO:0000256" key="3">
    <source>
        <dbReference type="ARBA" id="ARBA00022691"/>
    </source>
</evidence>
<dbReference type="PROSITE" id="PS01230">
    <property type="entry name" value="TRMA_1"/>
    <property type="match status" value="1"/>
</dbReference>
<dbReference type="PROSITE" id="PS01231">
    <property type="entry name" value="TRMA_2"/>
    <property type="match status" value="1"/>
</dbReference>
<dbReference type="Proteomes" id="UP001164803">
    <property type="component" value="Chromosome"/>
</dbReference>
<feature type="binding site" evidence="4">
    <location>
        <position position="313"/>
    </location>
    <ligand>
        <name>S-adenosyl-L-methionine</name>
        <dbReference type="ChEBI" id="CHEBI:59789"/>
    </ligand>
</feature>
<protein>
    <submittedName>
        <fullName evidence="7">23S rRNA (Uracil(1939)-C(5))-methyltransferase RlmD</fullName>
        <ecNumber evidence="7">2.1.1.190</ecNumber>
    </submittedName>
</protein>
<dbReference type="PROSITE" id="PS50926">
    <property type="entry name" value="TRAM"/>
    <property type="match status" value="1"/>
</dbReference>
<dbReference type="PANTHER" id="PTHR11061:SF30">
    <property type="entry name" value="TRNA (URACIL(54)-C(5))-METHYLTRANSFERASE"/>
    <property type="match status" value="1"/>
</dbReference>
<evidence type="ECO:0000256" key="4">
    <source>
        <dbReference type="PROSITE-ProRule" id="PRU01024"/>
    </source>
</evidence>
<dbReference type="PROSITE" id="PS51687">
    <property type="entry name" value="SAM_MT_RNA_M5U"/>
    <property type="match status" value="1"/>
</dbReference>
<keyword evidence="2 4" id="KW-0808">Transferase</keyword>
<evidence type="ECO:0000256" key="5">
    <source>
        <dbReference type="PROSITE-ProRule" id="PRU10015"/>
    </source>
</evidence>
<feature type="binding site" evidence="4">
    <location>
        <position position="284"/>
    </location>
    <ligand>
        <name>S-adenosyl-L-methionine</name>
        <dbReference type="ChEBI" id="CHEBI:59789"/>
    </ligand>
</feature>
<dbReference type="Gene3D" id="3.40.50.150">
    <property type="entry name" value="Vaccinia Virus protein VP39"/>
    <property type="match status" value="1"/>
</dbReference>
<dbReference type="NCBIfam" id="TIGR00479">
    <property type="entry name" value="rumA"/>
    <property type="match status" value="1"/>
</dbReference>
<keyword evidence="8" id="KW-1185">Reference proteome</keyword>
<dbReference type="CDD" id="cd02440">
    <property type="entry name" value="AdoMet_MTases"/>
    <property type="match status" value="1"/>
</dbReference>
<dbReference type="GO" id="GO:0008168">
    <property type="term" value="F:methyltransferase activity"/>
    <property type="evidence" value="ECO:0007669"/>
    <property type="project" value="UniProtKB-KW"/>
</dbReference>
<dbReference type="PANTHER" id="PTHR11061">
    <property type="entry name" value="RNA M5U METHYLTRANSFERASE"/>
    <property type="match status" value="1"/>
</dbReference>
<dbReference type="InterPro" id="IPR030390">
    <property type="entry name" value="MeTrfase_TrmA_AS"/>
</dbReference>
<dbReference type="InterPro" id="IPR012340">
    <property type="entry name" value="NA-bd_OB-fold"/>
</dbReference>
<reference evidence="7" key="1">
    <citation type="submission" date="2022-08" db="EMBL/GenBank/DDBJ databases">
        <title>Alicyclobacillus dauci DSM2870, complete genome.</title>
        <authorList>
            <person name="Wang Q."/>
            <person name="Cai R."/>
            <person name="Wang Z."/>
        </authorList>
    </citation>
    <scope>NUCLEOTIDE SEQUENCE</scope>
    <source>
        <strain evidence="7">DSM 28700</strain>
    </source>
</reference>
<dbReference type="EC" id="2.1.1.190" evidence="7"/>
<feature type="domain" description="TRAM" evidence="6">
    <location>
        <begin position="9"/>
        <end position="67"/>
    </location>
</feature>
<dbReference type="SUPFAM" id="SSF53335">
    <property type="entry name" value="S-adenosyl-L-methionine-dependent methyltransferases"/>
    <property type="match status" value="1"/>
</dbReference>
<dbReference type="InterPro" id="IPR029063">
    <property type="entry name" value="SAM-dependent_MTases_sf"/>
</dbReference>
<evidence type="ECO:0000313" key="8">
    <source>
        <dbReference type="Proteomes" id="UP001164803"/>
    </source>
</evidence>
<feature type="active site" evidence="5">
    <location>
        <position position="409"/>
    </location>
</feature>
<accession>A0ABY6Z1I2</accession>
<dbReference type="InterPro" id="IPR002792">
    <property type="entry name" value="TRAM_dom"/>
</dbReference>
<sequence length="453" mass="49737">MPDSKLDHPVQAGGTYDVTAIRLNDDGDGVATVNGFTVFVPYLLPGERATVRITDRQRRFARALLLERHSTSPDRQDAPCPVFGECGGCQVQHLTYEGQLEWKTSRIARVAKQVGLDADKVVRPIIGSDEPFRYRNQVQMPFRYNSDEKSVEMGFYGAATHDLIPTDSCHLQSETMQETLNEARKFLEGVGPDIASLVHHVIVRESAANGEQVVVFAVFRKPEALRAALKTFDAPRAVTTAVTVQPKLGGPVWGRTVETMKGSGTLIEEISGIPFRVSPRSFLQVQTGMAERMYETVREYAALKSDDTVIDAYCGIGTMTLMLAKESGRAVGIEEIASAVSDARVNRDDNGIENAEFIAGRVEEWMPKWVEDGGHADVVVFDPPRKGIDAAALSAVIEAKPRRIVYASCNPATLQRDLKGLLAGGYKVEAMQPFDMFPQTSHVECVVSTYLAD</sequence>
<gene>
    <name evidence="7" type="primary">rlmD</name>
    <name evidence="7" type="ORF">NZD86_19865</name>
</gene>
<feature type="binding site" evidence="4">
    <location>
        <position position="334"/>
    </location>
    <ligand>
        <name>S-adenosyl-L-methionine</name>
        <dbReference type="ChEBI" id="CHEBI:59789"/>
    </ligand>
</feature>
<name>A0ABY6Z1I2_9BACL</name>
<organism evidence="7 8">
    <name type="scientific">Alicyclobacillus dauci</name>
    <dbReference type="NCBI Taxonomy" id="1475485"/>
    <lineage>
        <taxon>Bacteria</taxon>
        <taxon>Bacillati</taxon>
        <taxon>Bacillota</taxon>
        <taxon>Bacilli</taxon>
        <taxon>Bacillales</taxon>
        <taxon>Alicyclobacillaceae</taxon>
        <taxon>Alicyclobacillus</taxon>
    </lineage>
</organism>
<evidence type="ECO:0000256" key="2">
    <source>
        <dbReference type="ARBA" id="ARBA00022679"/>
    </source>
</evidence>
<evidence type="ECO:0000313" key="7">
    <source>
        <dbReference type="EMBL" id="WAH36448.1"/>
    </source>
</evidence>
<dbReference type="InterPro" id="IPR030391">
    <property type="entry name" value="MeTrfase_TrmA_CS"/>
</dbReference>
<dbReference type="Gene3D" id="2.40.50.1070">
    <property type="match status" value="1"/>
</dbReference>
<dbReference type="SUPFAM" id="SSF50249">
    <property type="entry name" value="Nucleic acid-binding proteins"/>
    <property type="match status" value="1"/>
</dbReference>
<dbReference type="RefSeq" id="WP_268043789.1">
    <property type="nucleotide sequence ID" value="NZ_CP104064.1"/>
</dbReference>
<evidence type="ECO:0000259" key="6">
    <source>
        <dbReference type="PROSITE" id="PS50926"/>
    </source>
</evidence>
<comment type="similarity">
    <text evidence="4">Belongs to the class I-like SAM-binding methyltransferase superfamily. RNA M5U methyltransferase family.</text>
</comment>
<feature type="active site" description="Nucleophile" evidence="4">
    <location>
        <position position="409"/>
    </location>
</feature>